<evidence type="ECO:0000313" key="2">
    <source>
        <dbReference type="EMBL" id="CAF1041539.1"/>
    </source>
</evidence>
<feature type="region of interest" description="Disordered" evidence="1">
    <location>
        <begin position="37"/>
        <end position="64"/>
    </location>
</feature>
<reference evidence="2" key="1">
    <citation type="submission" date="2021-02" db="EMBL/GenBank/DDBJ databases">
        <authorList>
            <person name="Nowell W R."/>
        </authorList>
    </citation>
    <scope>NUCLEOTIDE SEQUENCE</scope>
</reference>
<organism evidence="2 4">
    <name type="scientific">Didymodactylos carnosus</name>
    <dbReference type="NCBI Taxonomy" id="1234261"/>
    <lineage>
        <taxon>Eukaryota</taxon>
        <taxon>Metazoa</taxon>
        <taxon>Spiralia</taxon>
        <taxon>Gnathifera</taxon>
        <taxon>Rotifera</taxon>
        <taxon>Eurotatoria</taxon>
        <taxon>Bdelloidea</taxon>
        <taxon>Philodinida</taxon>
        <taxon>Philodinidae</taxon>
        <taxon>Didymodactylos</taxon>
    </lineage>
</organism>
<evidence type="ECO:0000256" key="1">
    <source>
        <dbReference type="SAM" id="MobiDB-lite"/>
    </source>
</evidence>
<name>A0A8S2DYI5_9BILA</name>
<gene>
    <name evidence="2" type="ORF">OVA965_LOCUS16509</name>
    <name evidence="3" type="ORF">TMI583_LOCUS16518</name>
</gene>
<evidence type="ECO:0000313" key="3">
    <source>
        <dbReference type="EMBL" id="CAF3809614.1"/>
    </source>
</evidence>
<sequence length="87" mass="10380">KWREFFSTQFLGIFFNYFNELCLILMKLLFKEDEKKSYSDENDNDTEELQIEHNDSEKNDDTNEAITSNIALTNDELQHNYSICITN</sequence>
<feature type="compositionally biased region" description="Acidic residues" evidence="1">
    <location>
        <begin position="40"/>
        <end position="49"/>
    </location>
</feature>
<feature type="non-terminal residue" evidence="2">
    <location>
        <position position="1"/>
    </location>
</feature>
<dbReference type="EMBL" id="CAJNOK010007683">
    <property type="protein sequence ID" value="CAF1041539.1"/>
    <property type="molecule type" value="Genomic_DNA"/>
</dbReference>
<proteinExistence type="predicted"/>
<dbReference type="AlphaFoldDB" id="A0A8S2DYI5"/>
<dbReference type="Proteomes" id="UP000677228">
    <property type="component" value="Unassembled WGS sequence"/>
</dbReference>
<accession>A0A8S2DYI5</accession>
<protein>
    <submittedName>
        <fullName evidence="2">Uncharacterized protein</fullName>
    </submittedName>
</protein>
<evidence type="ECO:0000313" key="4">
    <source>
        <dbReference type="Proteomes" id="UP000677228"/>
    </source>
</evidence>
<dbReference type="EMBL" id="CAJOBA010007694">
    <property type="protein sequence ID" value="CAF3809614.1"/>
    <property type="molecule type" value="Genomic_DNA"/>
</dbReference>
<comment type="caution">
    <text evidence="2">The sequence shown here is derived from an EMBL/GenBank/DDBJ whole genome shotgun (WGS) entry which is preliminary data.</text>
</comment>
<feature type="compositionally biased region" description="Basic and acidic residues" evidence="1">
    <location>
        <begin position="50"/>
        <end position="61"/>
    </location>
</feature>
<dbReference type="Proteomes" id="UP000682733">
    <property type="component" value="Unassembled WGS sequence"/>
</dbReference>